<dbReference type="AlphaFoldDB" id="A0A6L3ZF26"/>
<dbReference type="Gene3D" id="3.30.70.100">
    <property type="match status" value="1"/>
</dbReference>
<protein>
    <submittedName>
        <fullName evidence="1">Antibiotic biosynthesis monooxygenase</fullName>
    </submittedName>
</protein>
<dbReference type="InterPro" id="IPR052936">
    <property type="entry name" value="Jasmonate_Hydroxylase-like"/>
</dbReference>
<gene>
    <name evidence="1" type="ORF">F8C82_12245</name>
</gene>
<organism evidence="1 2">
    <name type="scientific">Phaeocystidibacter marisrubri</name>
    <dbReference type="NCBI Taxonomy" id="1577780"/>
    <lineage>
        <taxon>Bacteria</taxon>
        <taxon>Pseudomonadati</taxon>
        <taxon>Bacteroidota</taxon>
        <taxon>Flavobacteriia</taxon>
        <taxon>Flavobacteriales</taxon>
        <taxon>Phaeocystidibacteraceae</taxon>
        <taxon>Phaeocystidibacter</taxon>
    </lineage>
</organism>
<dbReference type="PANTHER" id="PTHR37811:SF2">
    <property type="entry name" value="ABM DOMAIN-CONTAINING PROTEIN"/>
    <property type="match status" value="1"/>
</dbReference>
<accession>A0A6L3ZF26</accession>
<keyword evidence="2" id="KW-1185">Reference proteome</keyword>
<dbReference type="EMBL" id="WBVQ01000002">
    <property type="protein sequence ID" value="KAB2816445.1"/>
    <property type="molecule type" value="Genomic_DNA"/>
</dbReference>
<sequence length="110" mass="12794">MNRLTEKPAYAVLFISEREVDPAPEGYPEADVATMEKVSKLDGFLGFDNARTGKEGIFISYWSDLDAIERWKNDPLHKSVKADGKKKWYDAYRTVICKIEHFDEFRRSFP</sequence>
<proteinExistence type="predicted"/>
<reference evidence="1 2" key="1">
    <citation type="submission" date="2019-10" db="EMBL/GenBank/DDBJ databases">
        <title>Genome sequence of Phaeocystidibacter marisrubri JCM30614 (type strain).</title>
        <authorList>
            <person name="Bowman J.P."/>
        </authorList>
    </citation>
    <scope>NUCLEOTIDE SEQUENCE [LARGE SCALE GENOMIC DNA]</scope>
    <source>
        <strain evidence="1 2">JCM 30614</strain>
    </source>
</reference>
<keyword evidence="1" id="KW-0560">Oxidoreductase</keyword>
<evidence type="ECO:0000313" key="2">
    <source>
        <dbReference type="Proteomes" id="UP000484164"/>
    </source>
</evidence>
<keyword evidence="1" id="KW-0503">Monooxygenase</keyword>
<evidence type="ECO:0000313" key="1">
    <source>
        <dbReference type="EMBL" id="KAB2816445.1"/>
    </source>
</evidence>
<name>A0A6L3ZF26_9FLAO</name>
<dbReference type="OrthoDB" id="9798439at2"/>
<dbReference type="RefSeq" id="WP_151693872.1">
    <property type="nucleotide sequence ID" value="NZ_BMGX01000001.1"/>
</dbReference>
<dbReference type="Proteomes" id="UP000484164">
    <property type="component" value="Unassembled WGS sequence"/>
</dbReference>
<dbReference type="InterPro" id="IPR011008">
    <property type="entry name" value="Dimeric_a/b-barrel"/>
</dbReference>
<dbReference type="GO" id="GO:0004497">
    <property type="term" value="F:monooxygenase activity"/>
    <property type="evidence" value="ECO:0007669"/>
    <property type="project" value="UniProtKB-KW"/>
</dbReference>
<dbReference type="PANTHER" id="PTHR37811">
    <property type="entry name" value="BLL5343 PROTEIN"/>
    <property type="match status" value="1"/>
</dbReference>
<dbReference type="SUPFAM" id="SSF54909">
    <property type="entry name" value="Dimeric alpha+beta barrel"/>
    <property type="match status" value="1"/>
</dbReference>
<comment type="caution">
    <text evidence="1">The sequence shown here is derived from an EMBL/GenBank/DDBJ whole genome shotgun (WGS) entry which is preliminary data.</text>
</comment>